<organism evidence="2 3">
    <name type="scientific">Microthyrium microscopicum</name>
    <dbReference type="NCBI Taxonomy" id="703497"/>
    <lineage>
        <taxon>Eukaryota</taxon>
        <taxon>Fungi</taxon>
        <taxon>Dikarya</taxon>
        <taxon>Ascomycota</taxon>
        <taxon>Pezizomycotina</taxon>
        <taxon>Dothideomycetes</taxon>
        <taxon>Dothideomycetes incertae sedis</taxon>
        <taxon>Microthyriales</taxon>
        <taxon>Microthyriaceae</taxon>
        <taxon>Microthyrium</taxon>
    </lineage>
</organism>
<feature type="signal peptide" evidence="1">
    <location>
        <begin position="1"/>
        <end position="24"/>
    </location>
</feature>
<protein>
    <recommendedName>
        <fullName evidence="4">Extracellular membrane protein CFEM domain-containing protein</fullName>
    </recommendedName>
</protein>
<accession>A0A6A6UNG7</accession>
<evidence type="ECO:0000256" key="1">
    <source>
        <dbReference type="SAM" id="SignalP"/>
    </source>
</evidence>
<proteinExistence type="predicted"/>
<gene>
    <name evidence="2" type="ORF">BT63DRAFT_451880</name>
</gene>
<feature type="chain" id="PRO_5025582843" description="Extracellular membrane protein CFEM domain-containing protein" evidence="1">
    <location>
        <begin position="25"/>
        <end position="116"/>
    </location>
</feature>
<evidence type="ECO:0000313" key="3">
    <source>
        <dbReference type="Proteomes" id="UP000799302"/>
    </source>
</evidence>
<evidence type="ECO:0008006" key="4">
    <source>
        <dbReference type="Google" id="ProtNLM"/>
    </source>
</evidence>
<dbReference type="EMBL" id="MU004231">
    <property type="protein sequence ID" value="KAF2673825.1"/>
    <property type="molecule type" value="Genomic_DNA"/>
</dbReference>
<keyword evidence="1" id="KW-0732">Signal</keyword>
<evidence type="ECO:0000313" key="2">
    <source>
        <dbReference type="EMBL" id="KAF2673825.1"/>
    </source>
</evidence>
<keyword evidence="3" id="KW-1185">Reference proteome</keyword>
<name>A0A6A6UNG7_9PEZI</name>
<dbReference type="Proteomes" id="UP000799302">
    <property type="component" value="Unassembled WGS sequence"/>
</dbReference>
<sequence length="116" mass="12789">MPSKFCSSMVMFLVVAISIINIDAQLGPRIKCCIDAGFQNCEEWNIASDDCFDVPDELNDAISSIVIESGAVCEVYKDYSCRTPLGSFTEPISDIAGLGWNDVISSIMCDFIYEEH</sequence>
<dbReference type="Gene3D" id="2.60.20.10">
    <property type="entry name" value="Crystallins"/>
    <property type="match status" value="1"/>
</dbReference>
<dbReference type="AlphaFoldDB" id="A0A6A6UNG7"/>
<reference evidence="2" key="1">
    <citation type="journal article" date="2020" name="Stud. Mycol.">
        <title>101 Dothideomycetes genomes: a test case for predicting lifestyles and emergence of pathogens.</title>
        <authorList>
            <person name="Haridas S."/>
            <person name="Albert R."/>
            <person name="Binder M."/>
            <person name="Bloem J."/>
            <person name="Labutti K."/>
            <person name="Salamov A."/>
            <person name="Andreopoulos B."/>
            <person name="Baker S."/>
            <person name="Barry K."/>
            <person name="Bills G."/>
            <person name="Bluhm B."/>
            <person name="Cannon C."/>
            <person name="Castanera R."/>
            <person name="Culley D."/>
            <person name="Daum C."/>
            <person name="Ezra D."/>
            <person name="Gonzalez J."/>
            <person name="Henrissat B."/>
            <person name="Kuo A."/>
            <person name="Liang C."/>
            <person name="Lipzen A."/>
            <person name="Lutzoni F."/>
            <person name="Magnuson J."/>
            <person name="Mondo S."/>
            <person name="Nolan M."/>
            <person name="Ohm R."/>
            <person name="Pangilinan J."/>
            <person name="Park H.-J."/>
            <person name="Ramirez L."/>
            <person name="Alfaro M."/>
            <person name="Sun H."/>
            <person name="Tritt A."/>
            <person name="Yoshinaga Y."/>
            <person name="Zwiers L.-H."/>
            <person name="Turgeon B."/>
            <person name="Goodwin S."/>
            <person name="Spatafora J."/>
            <person name="Crous P."/>
            <person name="Grigoriev I."/>
        </authorList>
    </citation>
    <scope>NUCLEOTIDE SEQUENCE</scope>
    <source>
        <strain evidence="2">CBS 115976</strain>
    </source>
</reference>
<dbReference type="OrthoDB" id="5401396at2759"/>